<dbReference type="Pfam" id="PF17232">
    <property type="entry name" value="Pep1_7"/>
    <property type="match status" value="1"/>
</dbReference>
<dbReference type="EMBL" id="VIEB01000033">
    <property type="protein sequence ID" value="TQE11063.1"/>
    <property type="molecule type" value="Genomic_DNA"/>
</dbReference>
<evidence type="ECO:0000256" key="3">
    <source>
        <dbReference type="SAM" id="MobiDB-lite"/>
    </source>
</evidence>
<evidence type="ECO:0000256" key="2">
    <source>
        <dbReference type="ARBA" id="ARBA00022821"/>
    </source>
</evidence>
<keyword evidence="2" id="KW-0611">Plant defense</keyword>
<gene>
    <name evidence="4" type="ORF">C1H46_003323</name>
</gene>
<organism evidence="4 5">
    <name type="scientific">Malus baccata</name>
    <name type="common">Siberian crab apple</name>
    <name type="synonym">Pyrus baccata</name>
    <dbReference type="NCBI Taxonomy" id="106549"/>
    <lineage>
        <taxon>Eukaryota</taxon>
        <taxon>Viridiplantae</taxon>
        <taxon>Streptophyta</taxon>
        <taxon>Embryophyta</taxon>
        <taxon>Tracheophyta</taxon>
        <taxon>Spermatophyta</taxon>
        <taxon>Magnoliopsida</taxon>
        <taxon>eudicotyledons</taxon>
        <taxon>Gunneridae</taxon>
        <taxon>Pentapetalae</taxon>
        <taxon>rosids</taxon>
        <taxon>fabids</taxon>
        <taxon>Rosales</taxon>
        <taxon>Rosaceae</taxon>
        <taxon>Amygdaloideae</taxon>
        <taxon>Maleae</taxon>
        <taxon>Malus</taxon>
    </lineage>
</organism>
<feature type="compositionally biased region" description="Basic and acidic residues" evidence="3">
    <location>
        <begin position="47"/>
        <end position="56"/>
    </location>
</feature>
<name>A0A540NKB3_MALBA</name>
<dbReference type="AlphaFoldDB" id="A0A540NKB3"/>
<comment type="similarity">
    <text evidence="1">Belongs to the brassicaceae elicitor peptide family.</text>
</comment>
<accession>A0A540NKB3</accession>
<feature type="region of interest" description="Disordered" evidence="3">
    <location>
        <begin position="46"/>
        <end position="122"/>
    </location>
</feature>
<protein>
    <submittedName>
        <fullName evidence="4">Uncharacterized protein</fullName>
    </submittedName>
</protein>
<dbReference type="Proteomes" id="UP000315295">
    <property type="component" value="Unassembled WGS sequence"/>
</dbReference>
<dbReference type="GO" id="GO:0045087">
    <property type="term" value="P:innate immune response"/>
    <property type="evidence" value="ECO:0007669"/>
    <property type="project" value="InterPro"/>
</dbReference>
<comment type="caution">
    <text evidence="4">The sequence shown here is derived from an EMBL/GenBank/DDBJ whole genome shotgun (WGS) entry which is preliminary data.</text>
</comment>
<sequence>MEHSQSSKVLADDEEELMEKRSYHIFPCHFLEEAVRAFFKCLGIETKSQEDNENPKKATPASTPEQNDADPSLPTTDEDPPSSSATTGTTDEVAADTRTNLRARSRPGLSVGGGGRINSSNN</sequence>
<evidence type="ECO:0000256" key="1">
    <source>
        <dbReference type="ARBA" id="ARBA00011021"/>
    </source>
</evidence>
<evidence type="ECO:0000313" key="5">
    <source>
        <dbReference type="Proteomes" id="UP000315295"/>
    </source>
</evidence>
<reference evidence="4 5" key="1">
    <citation type="journal article" date="2019" name="G3 (Bethesda)">
        <title>Sequencing of a Wild Apple (Malus baccata) Genome Unravels the Differences Between Cultivated and Wild Apple Species Regarding Disease Resistance and Cold Tolerance.</title>
        <authorList>
            <person name="Chen X."/>
        </authorList>
    </citation>
    <scope>NUCLEOTIDE SEQUENCE [LARGE SCALE GENOMIC DNA]</scope>
    <source>
        <strain evidence="5">cv. Shandingzi</strain>
        <tissue evidence="4">Leaves</tissue>
    </source>
</reference>
<proteinExistence type="inferred from homology"/>
<keyword evidence="5" id="KW-1185">Reference proteome</keyword>
<evidence type="ECO:0000313" key="4">
    <source>
        <dbReference type="EMBL" id="TQE11063.1"/>
    </source>
</evidence>
<dbReference type="InterPro" id="IPR035176">
    <property type="entry name" value="PEP"/>
</dbReference>
<feature type="compositionally biased region" description="Polar residues" evidence="3">
    <location>
        <begin position="81"/>
        <end position="90"/>
    </location>
</feature>